<organism evidence="1 2">
    <name type="scientific">Metabacillus hrfriensis</name>
    <dbReference type="NCBI Taxonomy" id="3048891"/>
    <lineage>
        <taxon>Bacteria</taxon>
        <taxon>Bacillati</taxon>
        <taxon>Bacillota</taxon>
        <taxon>Bacilli</taxon>
        <taxon>Bacillales</taxon>
        <taxon>Bacillaceae</taxon>
        <taxon>Metabacillus</taxon>
    </lineage>
</organism>
<evidence type="ECO:0000313" key="2">
    <source>
        <dbReference type="Proteomes" id="UP001226091"/>
    </source>
</evidence>
<dbReference type="Proteomes" id="UP001226091">
    <property type="component" value="Chromosome"/>
</dbReference>
<gene>
    <name evidence="1" type="ORF">QLQ22_07725</name>
</gene>
<keyword evidence="2" id="KW-1185">Reference proteome</keyword>
<reference evidence="2" key="1">
    <citation type="journal article" date="2025" name="Aquaculture">
        <title>Assessment of the bioflocculant production and safety properties of Metabacillus hrfriensis sp. nov. based on phenotypic and whole-genome sequencing analysis.</title>
        <authorList>
            <person name="Zhang R."/>
            <person name="Zhao Z."/>
            <person name="Luo L."/>
            <person name="Wang S."/>
            <person name="Guo K."/>
            <person name="Xu W."/>
        </authorList>
    </citation>
    <scope>NUCLEOTIDE SEQUENCE [LARGE SCALE GENOMIC DNA]</scope>
    <source>
        <strain evidence="2">CT-WN-B3</strain>
    </source>
</reference>
<sequence>MSTGWVTGNLYRLCDWFYRLAFLNLLWIAFTLAGFILFGIFPSTTAVFTVIRKWLRGENDVPLVRTFLQSYRKEFFHSNRLCLLFGLAACILYVDLKFVQTLQGAAFIFLTSIFSLMIILFVFTLIYIFPVYVHYEMRTLLYFRQAFFIAIVNPFQTILLVLASVLSFYVTMMLSGLFLFFGISGISLLIMWYSLRIFRYMDWEMKKHLASES</sequence>
<accession>A0ACD4RFI5</accession>
<evidence type="ECO:0000313" key="1">
    <source>
        <dbReference type="EMBL" id="WHZ59204.1"/>
    </source>
</evidence>
<protein>
    <submittedName>
        <fullName evidence="1">YesL family protein</fullName>
    </submittedName>
</protein>
<dbReference type="EMBL" id="CP126116">
    <property type="protein sequence ID" value="WHZ59204.1"/>
    <property type="molecule type" value="Genomic_DNA"/>
</dbReference>
<name>A0ACD4RFI5_9BACI</name>
<proteinExistence type="predicted"/>